<gene>
    <name evidence="14" type="ORF">QBC37DRAFT_196820</name>
</gene>
<dbReference type="GO" id="GO:0061630">
    <property type="term" value="F:ubiquitin protein ligase activity"/>
    <property type="evidence" value="ECO:0007669"/>
    <property type="project" value="UniProtKB-EC"/>
</dbReference>
<dbReference type="Proteomes" id="UP001301769">
    <property type="component" value="Unassembled WGS sequence"/>
</dbReference>
<feature type="compositionally biased region" description="Basic and acidic residues" evidence="12">
    <location>
        <begin position="3021"/>
        <end position="3033"/>
    </location>
</feature>
<feature type="region of interest" description="Disordered" evidence="12">
    <location>
        <begin position="1186"/>
        <end position="1215"/>
    </location>
</feature>
<keyword evidence="15" id="KW-1185">Reference proteome</keyword>
<feature type="compositionally biased region" description="Basic and acidic residues" evidence="12">
    <location>
        <begin position="3337"/>
        <end position="3348"/>
    </location>
</feature>
<dbReference type="Pfam" id="PF14377">
    <property type="entry name" value="UBM"/>
    <property type="match status" value="3"/>
</dbReference>
<feature type="region of interest" description="Disordered" evidence="12">
    <location>
        <begin position="3199"/>
        <end position="3219"/>
    </location>
</feature>
<feature type="region of interest" description="Disordered" evidence="12">
    <location>
        <begin position="223"/>
        <end position="245"/>
    </location>
</feature>
<evidence type="ECO:0000256" key="11">
    <source>
        <dbReference type="PROSITE-ProRule" id="PRU00104"/>
    </source>
</evidence>
<dbReference type="EMBL" id="MU858132">
    <property type="protein sequence ID" value="KAK4212207.1"/>
    <property type="molecule type" value="Genomic_DNA"/>
</dbReference>
<dbReference type="FunFam" id="3.30.2160.10:FF:000001">
    <property type="entry name" value="E3 ubiquitin-protein ligase NEDD4-like"/>
    <property type="match status" value="1"/>
</dbReference>
<keyword evidence="8" id="KW-0509">mRNA transport</keyword>
<evidence type="ECO:0000256" key="2">
    <source>
        <dbReference type="ARBA" id="ARBA00004123"/>
    </source>
</evidence>
<feature type="region of interest" description="Disordered" evidence="12">
    <location>
        <begin position="1584"/>
        <end position="1632"/>
    </location>
</feature>
<dbReference type="SMART" id="SM00119">
    <property type="entry name" value="HECTc"/>
    <property type="match status" value="1"/>
</dbReference>
<dbReference type="PANTHER" id="PTHR11254:SF67">
    <property type="entry name" value="E3 UBIQUITIN-PROTEIN LIGASE HUWE1"/>
    <property type="match status" value="1"/>
</dbReference>
<evidence type="ECO:0000256" key="9">
    <source>
        <dbReference type="ARBA" id="ARBA00023242"/>
    </source>
</evidence>
<dbReference type="GO" id="GO:0005737">
    <property type="term" value="C:cytoplasm"/>
    <property type="evidence" value="ECO:0007669"/>
    <property type="project" value="TreeGrafter"/>
</dbReference>
<evidence type="ECO:0000256" key="7">
    <source>
        <dbReference type="ARBA" id="ARBA00022786"/>
    </source>
</evidence>
<feature type="compositionally biased region" description="Acidic residues" evidence="12">
    <location>
        <begin position="2367"/>
        <end position="2376"/>
    </location>
</feature>
<keyword evidence="7 11" id="KW-0833">Ubl conjugation pathway</keyword>
<comment type="caution">
    <text evidence="14">The sequence shown here is derived from an EMBL/GenBank/DDBJ whole genome shotgun (WGS) entry which is preliminary data.</text>
</comment>
<dbReference type="InterPro" id="IPR010309">
    <property type="entry name" value="E3_Ub_ligase_DUF908"/>
</dbReference>
<feature type="region of interest" description="Disordered" evidence="12">
    <location>
        <begin position="3021"/>
        <end position="3041"/>
    </location>
</feature>
<name>A0AAN6Y8U4_9PEZI</name>
<dbReference type="Gene3D" id="3.30.2410.10">
    <property type="entry name" value="Hect, E3 ligase catalytic domain"/>
    <property type="match status" value="1"/>
</dbReference>
<feature type="compositionally biased region" description="Low complexity" evidence="12">
    <location>
        <begin position="1600"/>
        <end position="1627"/>
    </location>
</feature>
<feature type="domain" description="HECT" evidence="13">
    <location>
        <begin position="3713"/>
        <end position="4049"/>
    </location>
</feature>
<dbReference type="SUPFAM" id="SSF48371">
    <property type="entry name" value="ARM repeat"/>
    <property type="match status" value="1"/>
</dbReference>
<dbReference type="SUPFAM" id="SSF56204">
    <property type="entry name" value="Hect, E3 ligase catalytic domain"/>
    <property type="match status" value="1"/>
</dbReference>
<dbReference type="FunFam" id="3.30.2410.10:FF:000004">
    <property type="entry name" value="E3 ubiquitin-protein ligase HUWE1, variant"/>
    <property type="match status" value="1"/>
</dbReference>
<feature type="region of interest" description="Disordered" evidence="12">
    <location>
        <begin position="2360"/>
        <end position="2545"/>
    </location>
</feature>
<dbReference type="FunFam" id="3.90.1750.10:FF:000003">
    <property type="entry name" value="E3 ubiquitin-protein ligase UPL1"/>
    <property type="match status" value="1"/>
</dbReference>
<feature type="compositionally biased region" description="Low complexity" evidence="12">
    <location>
        <begin position="2077"/>
        <end position="2090"/>
    </location>
</feature>
<dbReference type="GO" id="GO:0006511">
    <property type="term" value="P:ubiquitin-dependent protein catabolic process"/>
    <property type="evidence" value="ECO:0007669"/>
    <property type="project" value="TreeGrafter"/>
</dbReference>
<feature type="compositionally biased region" description="Basic and acidic residues" evidence="12">
    <location>
        <begin position="1199"/>
        <end position="1208"/>
    </location>
</feature>
<evidence type="ECO:0000256" key="1">
    <source>
        <dbReference type="ARBA" id="ARBA00000885"/>
    </source>
</evidence>
<evidence type="ECO:0000256" key="5">
    <source>
        <dbReference type="ARBA" id="ARBA00022448"/>
    </source>
</evidence>
<feature type="compositionally biased region" description="Polar residues" evidence="12">
    <location>
        <begin position="3362"/>
        <end position="3372"/>
    </location>
</feature>
<feature type="active site" description="Glycyl thioester intermediate" evidence="11">
    <location>
        <position position="4016"/>
    </location>
</feature>
<dbReference type="EC" id="2.3.2.26" evidence="4"/>
<dbReference type="InterPro" id="IPR016024">
    <property type="entry name" value="ARM-type_fold"/>
</dbReference>
<evidence type="ECO:0000256" key="10">
    <source>
        <dbReference type="ARBA" id="ARBA00034494"/>
    </source>
</evidence>
<feature type="compositionally biased region" description="Acidic residues" evidence="12">
    <location>
        <begin position="1585"/>
        <end position="1599"/>
    </location>
</feature>
<dbReference type="InterPro" id="IPR035983">
    <property type="entry name" value="Hect_E3_ubiquitin_ligase"/>
</dbReference>
<feature type="compositionally biased region" description="Acidic residues" evidence="12">
    <location>
        <begin position="2461"/>
        <end position="2508"/>
    </location>
</feature>
<feature type="region of interest" description="Disordered" evidence="12">
    <location>
        <begin position="291"/>
        <end position="352"/>
    </location>
</feature>
<dbReference type="InterPro" id="IPR010314">
    <property type="entry name" value="E3_Ub_ligase_DUF913"/>
</dbReference>
<feature type="compositionally biased region" description="Acidic residues" evidence="12">
    <location>
        <begin position="2426"/>
        <end position="2444"/>
    </location>
</feature>
<evidence type="ECO:0000313" key="15">
    <source>
        <dbReference type="Proteomes" id="UP001301769"/>
    </source>
</evidence>
<dbReference type="Gene3D" id="3.90.1750.10">
    <property type="entry name" value="Hect, E3 ligase catalytic domains"/>
    <property type="match status" value="1"/>
</dbReference>
<dbReference type="GO" id="GO:0051028">
    <property type="term" value="P:mRNA transport"/>
    <property type="evidence" value="ECO:0007669"/>
    <property type="project" value="UniProtKB-KW"/>
</dbReference>
<feature type="region of interest" description="Disordered" evidence="12">
    <location>
        <begin position="745"/>
        <end position="791"/>
    </location>
</feature>
<feature type="compositionally biased region" description="Polar residues" evidence="12">
    <location>
        <begin position="316"/>
        <end position="326"/>
    </location>
</feature>
<keyword evidence="6" id="KW-0808">Transferase</keyword>
<evidence type="ECO:0000256" key="12">
    <source>
        <dbReference type="SAM" id="MobiDB-lite"/>
    </source>
</evidence>
<comment type="pathway">
    <text evidence="3">Protein modification; protein ubiquitination.</text>
</comment>
<sequence length="4049" mass="449691">MGKITRSILPKHKETRSPWLKDFIDAASSAPLPLLPQHLEKFPTRWPFPRGDLHHWIPLLNRFDNLLESVCTLYGLHEGFQTRDFGAGLLLGQSASVEYRDDQPWTRERLAALGYKDDGDRQLLIAVLRFSSMLLEHCGNRSVYASSLHLSDLLNSTSNAVVRATLEVSFQLATRYQASVKRVNANSTQVNKALLANHYQIELEHVQHLASPFVKTPLTPPKISSEVAPATPNAAASKGKEKATSSAQKSVASVYANDLVAVASASQVDEGRWNGWGDVKIMYYPTADVPEPAGSESPVAERPPGSTLPATPTPLRRSSTGISPNPRSGRVSAHDDSPIQRTPGGMEDYSPPGPKYIELRQSKVLSTSIYDLLNLCPEDAPNHTRYELLNRLRISKALLGSSQDRQDALAVRLLAALNLSYIYPEQMFIEKVLKQDNDEPRRYQLVYQLTELIHPSESKTNDVPLWLQAIALELLEAMSSFHQRYADVVSALNANVNHGVLLYVVRKAVADMAVDPPGQTDDDERETEADQWRTKLLSLTLQLAVATRVGADMVAAGLLEILVDLLKLRSKTAARHHFSVMQFLDTFIYTIAPSFTPFANAGGLDAVSDLMIDTVKESRRLVAAGRGTTPEFHAHTVDYELPYFQQQALKWLLRFLHHVMTAAFSYGGNTDRLLRNLADNSNLLTTIRDIIKETRFFGSVVWTNAASLLGDFINNDPTSFAALSEAGMIQMFLECITGRPVSIETAAESAPKTEGQEGADPSSTGNPDDSITLEHDDRPHPPTLEMLEAPRSRPPGLGVFCSAEAMTCIPQALNSISLNNLGMRMVVSSRAVESYLEIFESPDHVRFLDADIDLVANIGGHFDELARHHPQLRPAMSNAIIDMVARVAHMAKTKASSSGWGAKLQVMGKDGKPVAADEKLEQAASNSDKGKSSVDDTDIEMTDAVVAPSSGSESSKPTPSNSITPFILVLATFLHAIFANNDLKSTFVREGGIELLLDIAQAPSLPHDFLQSRASRTLSQVSAQLIEVSQILGVPSLLNRIQTQVDILGELATREGSYPYFSPFLVPDVSVLKEDGDWDPRMVRMVAGGTKMVKALLNFQILIKILYGSFPYSSRTQVPLLPSVNVYDYYVRLVKSLGPLSGKLLREDRAVAKMVPSHWAQSKSAAQRLSSSPGSRSAGEEITLSDLFPGSFTNGDPQSSDKARRPTAEEQSTTQFQNYDTMATLLYNFVPSTYPFFQTIGKALLHRRSSLDSYARAHHLTLAEVLADNVLERLNEASQSADPRHLIVMLHGVQECLVDTSSRVSDRSALPLIIPVLVAFKERGGIATLNSILERCAKEIAESSKSEAAKSEADLGSTESSDSGLATVALRRILEVYLLIVNGKHVHEAFGQINLGARSMATERNKDYAHQLTVDLRMAVLPAVRQLWDSTELIDKTPPEILAKIIEILKTILAADQESTAYRKSDKASPPVPIFKDRSVVKFNWLAHAEQLKGLSAYPEDLAREGVYRANGKADDALEYCHAHDLKLAGARNPIPEEDAFQAQPSPESVEPSNTAPAFTPELLADPMSLDSAIPEINRIIGDVVGDDEDSSDGSDAESPETASPASASASATATATASQLPAAGASSSTEQSATKAAAVTKEDLDKERAEFLENLIDRCLEIVAKNPNTVFDVADLINNTVLKADNEQKRFEVGEVIANALMSLTFQAPEDMKSESGAITAYAHLLSLLLQQPGFFKTTLGILKDQKHIAQYLSFLKLPAGSTEELPPWIPYILLIFEILLSDDVQPVETRWKPPTSENDAVEPPVWVEKDPSLDSEHRTTLLCDILELLPRAGKDASLAISILRILVILTRDNAVAKTIGEQKNLQRLFVMAKQLCGGGASRLRRSKITDTIMIILRHITEDEETIRQLMKTEIVQFITNTSLRTARNIDVNTYLRQLSHVALRAPKIFVQVSTDLLKITRWVPQAVDGPPRAYSLALKDEVLHPPAKPKDASVESAAQATEDVTMKDVKLSTEGTDKDMTDVPKTPAHEIKRPVLENPDGVIHFLLCELLKYKEIEDKEPPSQAAKEYKGPGESSSTGADVASSSGDEQSSEAKDKDMKASKTAFKSEDHPIFIYRCFLLNCLTELLRSFTRAKVEFINFKRSAPIQTNTPIKPRSSVLNYLLNDLLCCASSSSTDPVTSKKKAATASFAQNVLVALVTRTGEKPVDRTKDNFEYDPDDPDLLFVRRFVLDTVLRAYKEAGVNGEPFEVRYQRMISLAELMSQMIGEKDRDSTGGSSNIIPSTARSQAQIKRLMYEKGYLAALTASIAEIDLTSPHVKRAIKYILRVLKALTKTAFQLSQSDVLPAVASDSVEDEILSSSSLSDLDDDREETPDLYRNSTLGMLEPGRDDDEFSEGSHDDDDDMYDDEAYDDELDYGEGISQDGEDVMSDEEEEELGEMGEIEGLSGQPGVVEVIMDHEDDEDDDMDDMDDDDDDGMDEDDDDDEGSDEDEDEDDGDSDEMDDDVDNRIEIVDEDGNAVEDDGNSAWESDTDEEDDEGQDEIDYEAEAQDLHEAQMHGMHDGTQLPNLPQIIRAAMNGDEIDGEDVLRELGDYDDGEDEDEGEEDDMDEDDLYDHEFAHEDYLPADMPAGLGWDDAVAQTNRGFRHARSPFPTTPFNMRDPIPDFRSYIGHRHHHSRPASNPAADEGVNPLLLPANRQARESQPRLGTPSNFMTRLGIPQFAGGLDGSLALFNDLNELMQSLPLTARTQQFNFHIARPGPRGEMREVMSIPLGMFAPSREPRSDVRRDTYQEPSQAVAFSPEQTMERWVQETRMIFGTTHENKSAKLYAALLANLAPAAIQHEKETKAREDEEKRKREEERKRREEELRKEREAKEAEEKAAREKKEAEERERLELERAEAAALANTEAENAEGQDEAVAMEGVETGETGPSQTESRLPRVVTTIRGETVDVTELGIDPDYLAALPEEFREEVIAQTVSTRRSEAREQASNEGETEVFQEFLEALPDELREEIIQQERQERRRRQRDERQLANTGRELAAEDMDAGSILLTFPPALREQVLLEQGVEILDQLGPELAAEARALAQRHAPHATHRAPPVTSRSRDATRQQDITAAVENKMQKRSIVQMLDKPGVATLLRLMFVTQQGSIRGSLHEVFIHVCENKQNRLEVISTLLQILQDGSHDMNAVERSFSQLSLKAKQPRDKDAKTPNSLKRTLTNISTSTQTFTNSEVSPLLVVQQCLDLLVELADKNPHIPQLFLTEHETVASTLKRSLSRAKDKGKAKESNPKAQKFAINSLLVLLDRSLIMESSTVMQLLADLLNKVTIPLQAMEKRRKEAEEEAKKSEAAAAASAATEADAQNASTTVQGTEPASGERRAEEATANTSTSADTPAAASEQKPEEKKIRPITPPNIPEQNLKLVINIFVARECSSKTFQNTISTIKNLSCIPDAKKTFGDELVRQATQLSENIVRDLDDLLPYILKAESGTEIQGVALTKFSPGASEQNKLLRVLTALDHLFDTKGKKADGARDAEGGKEYAKGDLLGSLYRDPTFGKMWDKLGVCLRAIRERESMLNVATMLLPLIESLMVVCKNTTLGDAPQAQVQASKEMLLSSPPPENRIADLFFTFTEEHRRILNELVRQNPKLMSGTFSLLVKNPKVLEFDNKRNYFNRSVHAKTGAPSARQNYQPLGLSVRREHVFHDSFKSLYFKTGPEMKFGKLNIRFHGEEGVDAGGVTREWFQVLARQMFDPNYALFIPVSSDRTTFHPNKLSGINDEHLMFFKFIGRIIGKALYEGRLLDCYFSRAVYKRILGNPVSVKDMESFDPDYYKSLVWMLENDITDIIVETFSVEDDEFGVTKVVDLIENGRNIAVTEENKHEYVRLIVEHKLLTSVKEQMEHFLKGFHDIIPEDLIGIFNEQELELLISGLPDIDVDDWKGNTEYHNYTSASHQIQWFWRAVRSFDKEERAKLLQFVTGTSKVPLNGFKELEGMNGVSRFNIHRDYGNKDRLPSSHTCFNQLDLPEYESYEILRSQLLKAITTGSDYFGFA</sequence>
<dbReference type="Gene3D" id="3.30.2160.10">
    <property type="entry name" value="Hect, E3 ligase catalytic domain"/>
    <property type="match status" value="1"/>
</dbReference>
<evidence type="ECO:0000313" key="14">
    <source>
        <dbReference type="EMBL" id="KAK4212207.1"/>
    </source>
</evidence>
<feature type="compositionally biased region" description="Basic and acidic residues" evidence="12">
    <location>
        <begin position="2006"/>
        <end position="2032"/>
    </location>
</feature>
<feature type="region of interest" description="Disordered" evidence="12">
    <location>
        <begin position="2061"/>
        <end position="2102"/>
    </location>
</feature>
<dbReference type="InterPro" id="IPR000569">
    <property type="entry name" value="HECT_dom"/>
</dbReference>
<dbReference type="Pfam" id="PF06025">
    <property type="entry name" value="DUF913"/>
    <property type="match status" value="1"/>
</dbReference>
<dbReference type="GO" id="GO:0000209">
    <property type="term" value="P:protein polyubiquitination"/>
    <property type="evidence" value="ECO:0007669"/>
    <property type="project" value="TreeGrafter"/>
</dbReference>
<feature type="compositionally biased region" description="Polar residues" evidence="12">
    <location>
        <begin position="1543"/>
        <end position="1557"/>
    </location>
</feature>
<dbReference type="InterPro" id="IPR050409">
    <property type="entry name" value="E3_ubiq-protein_ligase"/>
</dbReference>
<feature type="region of interest" description="Disordered" evidence="12">
    <location>
        <begin position="1987"/>
        <end position="2032"/>
    </location>
</feature>
<comment type="subcellular location">
    <subcellularLocation>
        <location evidence="2">Nucleus</location>
    </subcellularLocation>
</comment>
<comment type="similarity">
    <text evidence="10">Belongs to the UPL family. TOM1/PTR1 subfamily.</text>
</comment>
<dbReference type="PANTHER" id="PTHR11254">
    <property type="entry name" value="HECT DOMAIN UBIQUITIN-PROTEIN LIGASE"/>
    <property type="match status" value="1"/>
</dbReference>
<keyword evidence="9" id="KW-0539">Nucleus</keyword>
<dbReference type="PROSITE" id="PS50237">
    <property type="entry name" value="HECT"/>
    <property type="match status" value="1"/>
</dbReference>
<dbReference type="InterPro" id="IPR025527">
    <property type="entry name" value="HUWE1/Rev1_UBM"/>
</dbReference>
<feature type="compositionally biased region" description="Low complexity" evidence="12">
    <location>
        <begin position="3349"/>
        <end position="3361"/>
    </location>
</feature>
<keyword evidence="5" id="KW-0813">Transport</keyword>
<proteinExistence type="inferred from homology"/>
<evidence type="ECO:0000256" key="3">
    <source>
        <dbReference type="ARBA" id="ARBA00004906"/>
    </source>
</evidence>
<evidence type="ECO:0000256" key="6">
    <source>
        <dbReference type="ARBA" id="ARBA00022679"/>
    </source>
</evidence>
<protein>
    <recommendedName>
        <fullName evidence="4">HECT-type E3 ubiquitin transferase</fullName>
        <ecNumber evidence="4">2.3.2.26</ecNumber>
    </recommendedName>
</protein>
<accession>A0AAN6Y8U4</accession>
<dbReference type="GO" id="GO:0005634">
    <property type="term" value="C:nucleus"/>
    <property type="evidence" value="ECO:0007669"/>
    <property type="project" value="UniProtKB-SubCell"/>
</dbReference>
<evidence type="ECO:0000259" key="13">
    <source>
        <dbReference type="PROSITE" id="PS50237"/>
    </source>
</evidence>
<feature type="region of interest" description="Disordered" evidence="12">
    <location>
        <begin position="920"/>
        <end position="939"/>
    </location>
</feature>
<feature type="region of interest" description="Disordered" evidence="12">
    <location>
        <begin position="2845"/>
        <end position="2898"/>
    </location>
</feature>
<reference evidence="14" key="2">
    <citation type="submission" date="2023-05" db="EMBL/GenBank/DDBJ databases">
        <authorList>
            <consortium name="Lawrence Berkeley National Laboratory"/>
            <person name="Steindorff A."/>
            <person name="Hensen N."/>
            <person name="Bonometti L."/>
            <person name="Westerberg I."/>
            <person name="Brannstrom I.O."/>
            <person name="Guillou S."/>
            <person name="Cros-Aarteil S."/>
            <person name="Calhoun S."/>
            <person name="Haridas S."/>
            <person name="Kuo A."/>
            <person name="Mondo S."/>
            <person name="Pangilinan J."/>
            <person name="Riley R."/>
            <person name="Labutti K."/>
            <person name="Andreopoulos B."/>
            <person name="Lipzen A."/>
            <person name="Chen C."/>
            <person name="Yanf M."/>
            <person name="Daum C."/>
            <person name="Ng V."/>
            <person name="Clum A."/>
            <person name="Ohm R."/>
            <person name="Martin F."/>
            <person name="Silar P."/>
            <person name="Natvig D."/>
            <person name="Lalanne C."/>
            <person name="Gautier V."/>
            <person name="Ament-Velasquez S.L."/>
            <person name="Kruys A."/>
            <person name="Hutchinson M.I."/>
            <person name="Powell A.J."/>
            <person name="Barry K."/>
            <person name="Miller A.N."/>
            <person name="Grigoriev I.V."/>
            <person name="Debuchy R."/>
            <person name="Gladieux P."/>
            <person name="Thoren M.H."/>
            <person name="Johannesson H."/>
        </authorList>
    </citation>
    <scope>NUCLEOTIDE SEQUENCE</scope>
    <source>
        <strain evidence="14">PSN293</strain>
    </source>
</reference>
<dbReference type="Pfam" id="PF00632">
    <property type="entry name" value="HECT"/>
    <property type="match status" value="1"/>
</dbReference>
<feature type="compositionally biased region" description="Low complexity" evidence="12">
    <location>
        <begin position="3383"/>
        <end position="3399"/>
    </location>
</feature>
<organism evidence="14 15">
    <name type="scientific">Rhypophila decipiens</name>
    <dbReference type="NCBI Taxonomy" id="261697"/>
    <lineage>
        <taxon>Eukaryota</taxon>
        <taxon>Fungi</taxon>
        <taxon>Dikarya</taxon>
        <taxon>Ascomycota</taxon>
        <taxon>Pezizomycotina</taxon>
        <taxon>Sordariomycetes</taxon>
        <taxon>Sordariomycetidae</taxon>
        <taxon>Sordariales</taxon>
        <taxon>Naviculisporaceae</taxon>
        <taxon>Rhypophila</taxon>
    </lineage>
</organism>
<dbReference type="Pfam" id="PF06012">
    <property type="entry name" value="DUF908"/>
    <property type="match status" value="1"/>
</dbReference>
<feature type="compositionally biased region" description="Basic and acidic residues" evidence="12">
    <location>
        <begin position="2061"/>
        <end position="2073"/>
    </location>
</feature>
<feature type="compositionally biased region" description="Acidic residues" evidence="12">
    <location>
        <begin position="2515"/>
        <end position="2545"/>
    </location>
</feature>
<feature type="region of interest" description="Disordered" evidence="12">
    <location>
        <begin position="3086"/>
        <end position="3111"/>
    </location>
</feature>
<reference evidence="14" key="1">
    <citation type="journal article" date="2023" name="Mol. Phylogenet. Evol.">
        <title>Genome-scale phylogeny and comparative genomics of the fungal order Sordariales.</title>
        <authorList>
            <person name="Hensen N."/>
            <person name="Bonometti L."/>
            <person name="Westerberg I."/>
            <person name="Brannstrom I.O."/>
            <person name="Guillou S."/>
            <person name="Cros-Aarteil S."/>
            <person name="Calhoun S."/>
            <person name="Haridas S."/>
            <person name="Kuo A."/>
            <person name="Mondo S."/>
            <person name="Pangilinan J."/>
            <person name="Riley R."/>
            <person name="LaButti K."/>
            <person name="Andreopoulos B."/>
            <person name="Lipzen A."/>
            <person name="Chen C."/>
            <person name="Yan M."/>
            <person name="Daum C."/>
            <person name="Ng V."/>
            <person name="Clum A."/>
            <person name="Steindorff A."/>
            <person name="Ohm R.A."/>
            <person name="Martin F."/>
            <person name="Silar P."/>
            <person name="Natvig D.O."/>
            <person name="Lalanne C."/>
            <person name="Gautier V."/>
            <person name="Ament-Velasquez S.L."/>
            <person name="Kruys A."/>
            <person name="Hutchinson M.I."/>
            <person name="Powell A.J."/>
            <person name="Barry K."/>
            <person name="Miller A.N."/>
            <person name="Grigoriev I.V."/>
            <person name="Debuchy R."/>
            <person name="Gladieux P."/>
            <person name="Hiltunen Thoren M."/>
            <person name="Johannesson H."/>
        </authorList>
    </citation>
    <scope>NUCLEOTIDE SEQUENCE</scope>
    <source>
        <strain evidence="14">PSN293</strain>
    </source>
</reference>
<evidence type="ECO:0000256" key="4">
    <source>
        <dbReference type="ARBA" id="ARBA00012485"/>
    </source>
</evidence>
<feature type="compositionally biased region" description="Acidic residues" evidence="12">
    <location>
        <begin position="2391"/>
        <end position="2419"/>
    </location>
</feature>
<feature type="region of interest" description="Disordered" evidence="12">
    <location>
        <begin position="1538"/>
        <end position="1560"/>
    </location>
</feature>
<dbReference type="CDD" id="cd00078">
    <property type="entry name" value="HECTc"/>
    <property type="match status" value="1"/>
</dbReference>
<comment type="catalytic activity">
    <reaction evidence="1">
        <text>S-ubiquitinyl-[E2 ubiquitin-conjugating enzyme]-L-cysteine + [acceptor protein]-L-lysine = [E2 ubiquitin-conjugating enzyme]-L-cysteine + N(6)-ubiquitinyl-[acceptor protein]-L-lysine.</text>
        <dbReference type="EC" id="2.3.2.26"/>
    </reaction>
</comment>
<evidence type="ECO:0000256" key="8">
    <source>
        <dbReference type="ARBA" id="ARBA00022816"/>
    </source>
</evidence>
<feature type="region of interest" description="Disordered" evidence="12">
    <location>
        <begin position="3337"/>
        <end position="3413"/>
    </location>
</feature>